<keyword evidence="2" id="KW-0004">4Fe-4S</keyword>
<name>A0ABS5XPE2_9GAMM</name>
<dbReference type="PANTHER" id="PTHR10949:SF0">
    <property type="entry name" value="LIPOYL SYNTHASE, MITOCHONDRIAL"/>
    <property type="match status" value="1"/>
</dbReference>
<accession>A0ABS5XPE2</accession>
<evidence type="ECO:0008006" key="6">
    <source>
        <dbReference type="Google" id="ProtNLM"/>
    </source>
</evidence>
<evidence type="ECO:0000313" key="4">
    <source>
        <dbReference type="EMBL" id="MBT8769567.1"/>
    </source>
</evidence>
<sequence length="127" mass="14294">MNPFNPSEKHVESQHTTAKPDKDEIGVKLRGAEKVARIPVKIIPTEDVPRKPDWIRVEIAASPEVSRIKQLLRNHLPVQRFVHPDTFTWFAEQGAEMGFKNVAAGPLVRSSYHADQQAHRQTGALSL</sequence>
<comment type="cofactor">
    <cofactor evidence="1">
        <name>[4Fe-4S] cluster</name>
        <dbReference type="ChEBI" id="CHEBI:49883"/>
    </cofactor>
</comment>
<dbReference type="RefSeq" id="WP_215381691.1">
    <property type="nucleotide sequence ID" value="NZ_JAGTIS010000035.1"/>
</dbReference>
<gene>
    <name evidence="4" type="ORF">J7302_26000</name>
</gene>
<comment type="caution">
    <text evidence="4">The sequence shown here is derived from an EMBL/GenBank/DDBJ whole genome shotgun (WGS) entry which is preliminary data.</text>
</comment>
<keyword evidence="2" id="KW-0479">Metal-binding</keyword>
<keyword evidence="2" id="KW-0408">Iron</keyword>
<keyword evidence="2" id="KW-0411">Iron-sulfur</keyword>
<dbReference type="EMBL" id="JAGTIS010000035">
    <property type="protein sequence ID" value="MBT8769567.1"/>
    <property type="molecule type" value="Genomic_DNA"/>
</dbReference>
<feature type="region of interest" description="Disordered" evidence="3">
    <location>
        <begin position="1"/>
        <end position="27"/>
    </location>
</feature>
<dbReference type="InterPro" id="IPR003698">
    <property type="entry name" value="Lipoyl_synth"/>
</dbReference>
<dbReference type="PANTHER" id="PTHR10949">
    <property type="entry name" value="LIPOYL SYNTHASE"/>
    <property type="match status" value="1"/>
</dbReference>
<dbReference type="SUPFAM" id="SSF102114">
    <property type="entry name" value="Radical SAM enzymes"/>
    <property type="match status" value="1"/>
</dbReference>
<proteinExistence type="predicted"/>
<dbReference type="InterPro" id="IPR058240">
    <property type="entry name" value="rSAM_sf"/>
</dbReference>
<evidence type="ECO:0000256" key="3">
    <source>
        <dbReference type="SAM" id="MobiDB-lite"/>
    </source>
</evidence>
<dbReference type="Proteomes" id="UP001519667">
    <property type="component" value="Unassembled WGS sequence"/>
</dbReference>
<evidence type="ECO:0000313" key="5">
    <source>
        <dbReference type="Proteomes" id="UP001519667"/>
    </source>
</evidence>
<evidence type="ECO:0000256" key="2">
    <source>
        <dbReference type="ARBA" id="ARBA00022485"/>
    </source>
</evidence>
<keyword evidence="5" id="KW-1185">Reference proteome</keyword>
<protein>
    <recommendedName>
        <fullName evidence="6">Lipoyl synthase</fullName>
    </recommendedName>
</protein>
<evidence type="ECO:0000256" key="1">
    <source>
        <dbReference type="ARBA" id="ARBA00001966"/>
    </source>
</evidence>
<feature type="compositionally biased region" description="Basic and acidic residues" evidence="3">
    <location>
        <begin position="7"/>
        <end position="27"/>
    </location>
</feature>
<organism evidence="4 5">
    <name type="scientific">Metapseudomonas boanensis</name>
    <dbReference type="NCBI Taxonomy" id="2822138"/>
    <lineage>
        <taxon>Bacteria</taxon>
        <taxon>Pseudomonadati</taxon>
        <taxon>Pseudomonadota</taxon>
        <taxon>Gammaproteobacteria</taxon>
        <taxon>Pseudomonadales</taxon>
        <taxon>Pseudomonadaceae</taxon>
        <taxon>Metapseudomonas</taxon>
    </lineage>
</organism>
<reference evidence="4 5" key="1">
    <citation type="submission" date="2021-04" db="EMBL/GenBank/DDBJ databases">
        <title>Pseudomonas boanensis sp. nov., a bacterium isolated from river water used for household purposes in Boane District, Mozambique.</title>
        <authorList>
            <person name="Nicklasson M."/>
            <person name="Martin-Rodriguez A.J."/>
            <person name="Thorell K."/>
            <person name="Neves L."/>
            <person name="Mussagy A."/>
            <person name="Rydberg H.A."/>
            <person name="Hernroth B."/>
            <person name="Svensson-Stadler L."/>
            <person name="Sjoling A."/>
        </authorList>
    </citation>
    <scope>NUCLEOTIDE SEQUENCE [LARGE SCALE GENOMIC DNA]</scope>
    <source>
        <strain evidence="4 5">DB1</strain>
    </source>
</reference>